<dbReference type="RefSeq" id="WP_128526339.1">
    <property type="nucleotide sequence ID" value="NZ_CP026118.1"/>
</dbReference>
<dbReference type="Proteomes" id="UP000287756">
    <property type="component" value="Chromosome"/>
</dbReference>
<evidence type="ECO:0000313" key="2">
    <source>
        <dbReference type="EMBL" id="QAS54068.1"/>
    </source>
</evidence>
<name>A0A410MHA2_9BACI</name>
<gene>
    <name evidence="2" type="ORF">HLI_18560</name>
</gene>
<dbReference type="Gene3D" id="3.90.1200.10">
    <property type="match status" value="1"/>
</dbReference>
<organism evidence="2 3">
    <name type="scientific">Halobacillus litoralis</name>
    <dbReference type="NCBI Taxonomy" id="45668"/>
    <lineage>
        <taxon>Bacteria</taxon>
        <taxon>Bacillati</taxon>
        <taxon>Bacillota</taxon>
        <taxon>Bacilli</taxon>
        <taxon>Bacillales</taxon>
        <taxon>Bacillaceae</taxon>
        <taxon>Halobacillus</taxon>
    </lineage>
</organism>
<dbReference type="Pfam" id="PF01636">
    <property type="entry name" value="APH"/>
    <property type="match status" value="1"/>
</dbReference>
<dbReference type="KEGG" id="hli:HLI_18560"/>
<sequence length="319" mass="39094">MKAERRKGDSYTDRLFHWLQMEEKLPIEYEKTIKPKVYKIRFQNKPFILKGYRRLHVIQQQIEFFQHWNYAYKIAARPFPFENGVYTKSKLGCDWSLFERIEGRHAEFDNHNDRKKAVQILHQFHRTTKGIAVLSIPKDPLYVKWEKRLEHFEETRDIFSDFRKKGMYQELRSCMMDRLEKFSAHPWGEIEEKAWENHEWLHGDVAHHNFIISPDKSIKLIDFDLLHTGPRIYDHIQLAQRFLPYVESQRSTLLKYFPHIKDRDIWWEGVLVPADLLREWLYGYRQSLREESTLIRHMRKLEKSWETRKKFVRYAEHML</sequence>
<dbReference type="InterPro" id="IPR011009">
    <property type="entry name" value="Kinase-like_dom_sf"/>
</dbReference>
<reference evidence="2 3" key="1">
    <citation type="submission" date="2018-01" db="EMBL/GenBank/DDBJ databases">
        <title>The whole genome sequencing and assembly of Halobacillus litoralis ERB031 strain.</title>
        <authorList>
            <person name="Lee S.-J."/>
            <person name="Park M.-K."/>
            <person name="Kim J.-Y."/>
            <person name="Lee Y.-J."/>
            <person name="Yi H."/>
            <person name="Bahn Y.-S."/>
            <person name="Kim J.F."/>
            <person name="Lee D.-W."/>
        </authorList>
    </citation>
    <scope>NUCLEOTIDE SEQUENCE [LARGE SCALE GENOMIC DNA]</scope>
    <source>
        <strain evidence="2 3">ERB 031</strain>
    </source>
</reference>
<accession>A0A410MHA2</accession>
<dbReference type="OrthoDB" id="2373610at2"/>
<dbReference type="EMBL" id="CP026118">
    <property type="protein sequence ID" value="QAS54068.1"/>
    <property type="molecule type" value="Genomic_DNA"/>
</dbReference>
<dbReference type="AlphaFoldDB" id="A0A410MHA2"/>
<dbReference type="SUPFAM" id="SSF56112">
    <property type="entry name" value="Protein kinase-like (PK-like)"/>
    <property type="match status" value="1"/>
</dbReference>
<evidence type="ECO:0000313" key="3">
    <source>
        <dbReference type="Proteomes" id="UP000287756"/>
    </source>
</evidence>
<protein>
    <recommendedName>
        <fullName evidence="1">Aminoglycoside phosphotransferase domain-containing protein</fullName>
    </recommendedName>
</protein>
<evidence type="ECO:0000259" key="1">
    <source>
        <dbReference type="Pfam" id="PF01636"/>
    </source>
</evidence>
<feature type="domain" description="Aminoglycoside phosphotransferase" evidence="1">
    <location>
        <begin position="38"/>
        <end position="250"/>
    </location>
</feature>
<dbReference type="InterPro" id="IPR002575">
    <property type="entry name" value="Aminoglycoside_PTrfase"/>
</dbReference>
<proteinExistence type="predicted"/>